<dbReference type="Pfam" id="PF02909">
    <property type="entry name" value="TetR_C_1"/>
    <property type="match status" value="1"/>
</dbReference>
<sequence length="224" mass="24682">MPGTPRERRAPSDVWTRPPAGRRPKLTRDAIVEAAVAIADAEGLDAVSIRRVAAELGVRAMSLYTHIDAKDDLLALMYDRVAGEVLFHGDMPDGWREAFLEIARRERAAGKRHPWMFAVLGLPVSVGPNGLRHGEQSLEAAAKLTTDPRAMLEIVGAVDHYMLGYVVRETARSPEDDTALLRRVAAHGDFARLNAVLDTGLYSQEGYERGVNWLLDGIEREYGA</sequence>
<dbReference type="InterPro" id="IPR036271">
    <property type="entry name" value="Tet_transcr_reg_TetR-rel_C_sf"/>
</dbReference>
<accession>A0ABS7G5U9</accession>
<keyword evidence="3 5" id="KW-0238">DNA-binding</keyword>
<dbReference type="PROSITE" id="PS50977">
    <property type="entry name" value="HTH_TETR_2"/>
    <property type="match status" value="1"/>
</dbReference>
<proteinExistence type="predicted"/>
<dbReference type="PANTHER" id="PTHR30055:SF151">
    <property type="entry name" value="TRANSCRIPTIONAL REGULATORY PROTEIN"/>
    <property type="match status" value="1"/>
</dbReference>
<dbReference type="InterPro" id="IPR009057">
    <property type="entry name" value="Homeodomain-like_sf"/>
</dbReference>
<dbReference type="PANTHER" id="PTHR30055">
    <property type="entry name" value="HTH-TYPE TRANSCRIPTIONAL REGULATOR RUTR"/>
    <property type="match status" value="1"/>
</dbReference>
<dbReference type="PRINTS" id="PR00400">
    <property type="entry name" value="TETREPRESSOR"/>
</dbReference>
<feature type="domain" description="HTH tetR-type" evidence="7">
    <location>
        <begin position="25"/>
        <end position="85"/>
    </location>
</feature>
<evidence type="ECO:0000256" key="3">
    <source>
        <dbReference type="ARBA" id="ARBA00023125"/>
    </source>
</evidence>
<evidence type="ECO:0000256" key="1">
    <source>
        <dbReference type="ARBA" id="ARBA00022491"/>
    </source>
</evidence>
<keyword evidence="1" id="KW-0678">Repressor</keyword>
<gene>
    <name evidence="8" type="ORF">K1Y72_33195</name>
</gene>
<name>A0ABS7G5U9_9ACTN</name>
<evidence type="ECO:0000259" key="7">
    <source>
        <dbReference type="PROSITE" id="PS50977"/>
    </source>
</evidence>
<feature type="region of interest" description="Disordered" evidence="6">
    <location>
        <begin position="1"/>
        <end position="22"/>
    </location>
</feature>
<dbReference type="SUPFAM" id="SSF48498">
    <property type="entry name" value="Tetracyclin repressor-like, C-terminal domain"/>
    <property type="match status" value="1"/>
</dbReference>
<comment type="caution">
    <text evidence="8">The sequence shown here is derived from an EMBL/GenBank/DDBJ whole genome shotgun (WGS) entry which is preliminary data.</text>
</comment>
<dbReference type="InterPro" id="IPR004111">
    <property type="entry name" value="Repressor_TetR_C"/>
</dbReference>
<reference evidence="8 9" key="1">
    <citation type="submission" date="2021-07" db="EMBL/GenBank/DDBJ databases">
        <title>Actinomadura sp. PM05-2 isolated from lichen.</title>
        <authorList>
            <person name="Somphong A."/>
            <person name="Phongsopitanun W."/>
            <person name="Tanasupawat S."/>
            <person name="Peongsungnone V."/>
        </authorList>
    </citation>
    <scope>NUCLEOTIDE SEQUENCE [LARGE SCALE GENOMIC DNA]</scope>
    <source>
        <strain evidence="8 9">PM05-2</strain>
    </source>
</reference>
<protein>
    <submittedName>
        <fullName evidence="8">TetR/AcrR family transcriptional regulator</fullName>
    </submittedName>
</protein>
<evidence type="ECO:0000256" key="6">
    <source>
        <dbReference type="SAM" id="MobiDB-lite"/>
    </source>
</evidence>
<dbReference type="Pfam" id="PF00440">
    <property type="entry name" value="TetR_N"/>
    <property type="match status" value="1"/>
</dbReference>
<evidence type="ECO:0000256" key="4">
    <source>
        <dbReference type="ARBA" id="ARBA00023163"/>
    </source>
</evidence>
<keyword evidence="4" id="KW-0804">Transcription</keyword>
<keyword evidence="9" id="KW-1185">Reference proteome</keyword>
<dbReference type="InterPro" id="IPR050109">
    <property type="entry name" value="HTH-type_TetR-like_transc_reg"/>
</dbReference>
<evidence type="ECO:0000313" key="9">
    <source>
        <dbReference type="Proteomes" id="UP000774570"/>
    </source>
</evidence>
<dbReference type="Proteomes" id="UP000774570">
    <property type="component" value="Unassembled WGS sequence"/>
</dbReference>
<dbReference type="InterPro" id="IPR003012">
    <property type="entry name" value="Tet_transcr_reg_TetR"/>
</dbReference>
<organism evidence="8 9">
    <name type="scientific">Actinomadura parmotrematis</name>
    <dbReference type="NCBI Taxonomy" id="2864039"/>
    <lineage>
        <taxon>Bacteria</taxon>
        <taxon>Bacillati</taxon>
        <taxon>Actinomycetota</taxon>
        <taxon>Actinomycetes</taxon>
        <taxon>Streptosporangiales</taxon>
        <taxon>Thermomonosporaceae</taxon>
        <taxon>Actinomadura</taxon>
    </lineage>
</organism>
<dbReference type="Gene3D" id="1.10.357.10">
    <property type="entry name" value="Tetracycline Repressor, domain 2"/>
    <property type="match status" value="1"/>
</dbReference>
<dbReference type="Gene3D" id="1.10.10.60">
    <property type="entry name" value="Homeodomain-like"/>
    <property type="match status" value="1"/>
</dbReference>
<evidence type="ECO:0000256" key="2">
    <source>
        <dbReference type="ARBA" id="ARBA00023015"/>
    </source>
</evidence>
<keyword evidence="2" id="KW-0805">Transcription regulation</keyword>
<feature type="compositionally biased region" description="Basic and acidic residues" evidence="6">
    <location>
        <begin position="1"/>
        <end position="11"/>
    </location>
</feature>
<dbReference type="EMBL" id="JAIBOA010000032">
    <property type="protein sequence ID" value="MBW8487254.1"/>
    <property type="molecule type" value="Genomic_DNA"/>
</dbReference>
<evidence type="ECO:0000313" key="8">
    <source>
        <dbReference type="EMBL" id="MBW8487254.1"/>
    </source>
</evidence>
<dbReference type="RefSeq" id="WP_220170492.1">
    <property type="nucleotide sequence ID" value="NZ_JAIBOA010000032.1"/>
</dbReference>
<dbReference type="InterPro" id="IPR001647">
    <property type="entry name" value="HTH_TetR"/>
</dbReference>
<dbReference type="SUPFAM" id="SSF46689">
    <property type="entry name" value="Homeodomain-like"/>
    <property type="match status" value="1"/>
</dbReference>
<feature type="DNA-binding region" description="H-T-H motif" evidence="5">
    <location>
        <begin position="48"/>
        <end position="67"/>
    </location>
</feature>
<evidence type="ECO:0000256" key="5">
    <source>
        <dbReference type="PROSITE-ProRule" id="PRU00335"/>
    </source>
</evidence>